<dbReference type="SMART" id="SM00530">
    <property type="entry name" value="HTH_XRE"/>
    <property type="match status" value="1"/>
</dbReference>
<feature type="domain" description="HTH cro/C1-type" evidence="1">
    <location>
        <begin position="28"/>
        <end position="75"/>
    </location>
</feature>
<keyword evidence="3" id="KW-1185">Reference proteome</keyword>
<accession>A0A318RC22</accession>
<dbReference type="Proteomes" id="UP000247591">
    <property type="component" value="Unassembled WGS sequence"/>
</dbReference>
<dbReference type="EMBL" id="QJSP01000016">
    <property type="protein sequence ID" value="PYE13563.1"/>
    <property type="molecule type" value="Genomic_DNA"/>
</dbReference>
<comment type="caution">
    <text evidence="2">The sequence shown here is derived from an EMBL/GenBank/DDBJ whole genome shotgun (WGS) entry which is preliminary data.</text>
</comment>
<sequence length="366" mass="40289">MSNTAHNDLLAIDQTPVGELLGAELEIRGWSQADFAAVIDRPTQFVSEIVTGKKEITRESAAQIGAALNLSPEFWLRLQDQYLLAQQAKNRTTQAKLDDVRRRARLNALAPIQLLQKRKILTGSTLDELEAEVMNLFELNSIDAPPAIAAAAKRANSGEDITILQQAWVACVRKQARKLPPHSDYSTETLAKLAASLPRSVRTAEDFATLPDQLRDAGVRLVYVEALPGAKIDGCAMFVDGHPVIGLSGRGKRLDKVLFTLLHEIAHILRGHVDNGTIVEDLDDSHAQESVREREANNGAGTWIFPDGYPSVPSRVNATWVEQTATRLGLARIVLIGQLQKRGRLDWRTTLAKNAPSVSDVLPRWE</sequence>
<dbReference type="GO" id="GO:0003677">
    <property type="term" value="F:DNA binding"/>
    <property type="evidence" value="ECO:0007669"/>
    <property type="project" value="InterPro"/>
</dbReference>
<dbReference type="RefSeq" id="WP_110471935.1">
    <property type="nucleotide sequence ID" value="NZ_QJSP01000016.1"/>
</dbReference>
<proteinExistence type="predicted"/>
<evidence type="ECO:0000313" key="3">
    <source>
        <dbReference type="Proteomes" id="UP000247591"/>
    </source>
</evidence>
<dbReference type="OrthoDB" id="9794834at2"/>
<dbReference type="Gene3D" id="1.10.260.40">
    <property type="entry name" value="lambda repressor-like DNA-binding domains"/>
    <property type="match status" value="1"/>
</dbReference>
<organism evidence="2 3">
    <name type="scientific">Williamsia limnetica</name>
    <dbReference type="NCBI Taxonomy" id="882452"/>
    <lineage>
        <taxon>Bacteria</taxon>
        <taxon>Bacillati</taxon>
        <taxon>Actinomycetota</taxon>
        <taxon>Actinomycetes</taxon>
        <taxon>Mycobacteriales</taxon>
        <taxon>Nocardiaceae</taxon>
        <taxon>Williamsia</taxon>
    </lineage>
</organism>
<dbReference type="PANTHER" id="PTHR43236">
    <property type="entry name" value="ANTITOXIN HIGA1"/>
    <property type="match status" value="1"/>
</dbReference>
<name>A0A318RC22_WILLI</name>
<evidence type="ECO:0000313" key="2">
    <source>
        <dbReference type="EMBL" id="PYE13563.1"/>
    </source>
</evidence>
<dbReference type="PANTHER" id="PTHR43236:SF2">
    <property type="entry name" value="BLL0069 PROTEIN"/>
    <property type="match status" value="1"/>
</dbReference>
<dbReference type="Gene3D" id="1.10.10.2910">
    <property type="match status" value="1"/>
</dbReference>
<dbReference type="PROSITE" id="PS50943">
    <property type="entry name" value="HTH_CROC1"/>
    <property type="match status" value="1"/>
</dbReference>
<gene>
    <name evidence="2" type="ORF">DFR67_116117</name>
</gene>
<dbReference type="SUPFAM" id="SSF47413">
    <property type="entry name" value="lambda repressor-like DNA-binding domains"/>
    <property type="match status" value="1"/>
</dbReference>
<dbReference type="InterPro" id="IPR010982">
    <property type="entry name" value="Lambda_DNA-bd_dom_sf"/>
</dbReference>
<evidence type="ECO:0000259" key="1">
    <source>
        <dbReference type="PROSITE" id="PS50943"/>
    </source>
</evidence>
<dbReference type="InterPro" id="IPR001387">
    <property type="entry name" value="Cro/C1-type_HTH"/>
</dbReference>
<dbReference type="InterPro" id="IPR052345">
    <property type="entry name" value="Rad_response_metalloprotease"/>
</dbReference>
<protein>
    <submittedName>
        <fullName evidence="2">HTH-type transcriptional regulator/antitoxin HigA</fullName>
    </submittedName>
</protein>
<reference evidence="2 3" key="1">
    <citation type="submission" date="2018-06" db="EMBL/GenBank/DDBJ databases">
        <title>Genomic Encyclopedia of Type Strains, Phase IV (KMG-IV): sequencing the most valuable type-strain genomes for metagenomic binning, comparative biology and taxonomic classification.</title>
        <authorList>
            <person name="Goeker M."/>
        </authorList>
    </citation>
    <scope>NUCLEOTIDE SEQUENCE [LARGE SCALE GENOMIC DNA]</scope>
    <source>
        <strain evidence="2 3">DSM 45521</strain>
    </source>
</reference>
<dbReference type="CDD" id="cd00093">
    <property type="entry name" value="HTH_XRE"/>
    <property type="match status" value="1"/>
</dbReference>
<dbReference type="AlphaFoldDB" id="A0A318RC22"/>